<keyword evidence="3 6" id="KW-1133">Transmembrane helix</keyword>
<evidence type="ECO:0000256" key="5">
    <source>
        <dbReference type="SAM" id="MobiDB-lite"/>
    </source>
</evidence>
<dbReference type="InterPro" id="IPR019109">
    <property type="entry name" value="MamF_MmsF"/>
</dbReference>
<evidence type="ECO:0000256" key="4">
    <source>
        <dbReference type="ARBA" id="ARBA00023136"/>
    </source>
</evidence>
<dbReference type="PANTHER" id="PTHR36460">
    <property type="entry name" value="UPF0132 DOMAIN PROTEIN (AFU_ORTHOLOGUE AFUA_3G10255)"/>
    <property type="match status" value="1"/>
</dbReference>
<evidence type="ECO:0000256" key="6">
    <source>
        <dbReference type="SAM" id="Phobius"/>
    </source>
</evidence>
<dbReference type="RefSeq" id="WP_224828445.1">
    <property type="nucleotide sequence ID" value="NZ_JAIVEF010000006.1"/>
</dbReference>
<evidence type="ECO:0000313" key="7">
    <source>
        <dbReference type="EMBL" id="MFC4989031.1"/>
    </source>
</evidence>
<dbReference type="PANTHER" id="PTHR36460:SF1">
    <property type="entry name" value="UPF0132 DOMAIN PROTEIN (AFU_ORTHOLOGUE AFUA_3G10255)"/>
    <property type="match status" value="1"/>
</dbReference>
<proteinExistence type="predicted"/>
<evidence type="ECO:0000256" key="1">
    <source>
        <dbReference type="ARBA" id="ARBA00004141"/>
    </source>
</evidence>
<dbReference type="GO" id="GO:0016020">
    <property type="term" value="C:membrane"/>
    <property type="evidence" value="ECO:0007669"/>
    <property type="project" value="UniProtKB-SubCell"/>
</dbReference>
<sequence length="148" mass="15713">MASKTSDVDIEAETAAEPTEPTETGSGLDENVAGALSYLFGFVTGLIFFLIEKENRFVRFHAAQSMVVTGLLFLAYVALSIVGTVISTVLFASTSTFLVGSIVSLVLGLVWLALIVGGFALWVYLMVNAYRGETTRLPVAAGIADKLV</sequence>
<evidence type="ECO:0000256" key="3">
    <source>
        <dbReference type="ARBA" id="ARBA00022989"/>
    </source>
</evidence>
<feature type="transmembrane region" description="Helical" evidence="6">
    <location>
        <begin position="71"/>
        <end position="92"/>
    </location>
</feature>
<dbReference type="Proteomes" id="UP001595925">
    <property type="component" value="Unassembled WGS sequence"/>
</dbReference>
<keyword evidence="4 6" id="KW-0472">Membrane</keyword>
<dbReference type="AlphaFoldDB" id="A0ABD5QGU7"/>
<feature type="region of interest" description="Disordered" evidence="5">
    <location>
        <begin position="1"/>
        <end position="27"/>
    </location>
</feature>
<comment type="caution">
    <text evidence="7">The sequence shown here is derived from an EMBL/GenBank/DDBJ whole genome shotgun (WGS) entry which is preliminary data.</text>
</comment>
<feature type="compositionally biased region" description="Low complexity" evidence="5">
    <location>
        <begin position="15"/>
        <end position="24"/>
    </location>
</feature>
<protein>
    <submittedName>
        <fullName evidence="7">DUF4870 domain-containing protein</fullName>
    </submittedName>
</protein>
<feature type="transmembrane region" description="Helical" evidence="6">
    <location>
        <begin position="32"/>
        <end position="51"/>
    </location>
</feature>
<organism evidence="7 8">
    <name type="scientific">Saliphagus infecundisoli</name>
    <dbReference type="NCBI Taxonomy" id="1849069"/>
    <lineage>
        <taxon>Archaea</taxon>
        <taxon>Methanobacteriati</taxon>
        <taxon>Methanobacteriota</taxon>
        <taxon>Stenosarchaea group</taxon>
        <taxon>Halobacteria</taxon>
        <taxon>Halobacteriales</taxon>
        <taxon>Natrialbaceae</taxon>
        <taxon>Saliphagus</taxon>
    </lineage>
</organism>
<comment type="subcellular location">
    <subcellularLocation>
        <location evidence="1">Membrane</location>
        <topology evidence="1">Multi-pass membrane protein</topology>
    </subcellularLocation>
</comment>
<evidence type="ECO:0000256" key="2">
    <source>
        <dbReference type="ARBA" id="ARBA00022692"/>
    </source>
</evidence>
<gene>
    <name evidence="7" type="ORF">ACFPFO_14900</name>
</gene>
<dbReference type="Pfam" id="PF09685">
    <property type="entry name" value="MamF_MmsF"/>
    <property type="match status" value="1"/>
</dbReference>
<keyword evidence="2 6" id="KW-0812">Transmembrane</keyword>
<feature type="transmembrane region" description="Helical" evidence="6">
    <location>
        <begin position="98"/>
        <end position="127"/>
    </location>
</feature>
<accession>A0ABD5QGU7</accession>
<evidence type="ECO:0000313" key="8">
    <source>
        <dbReference type="Proteomes" id="UP001595925"/>
    </source>
</evidence>
<reference evidence="7 8" key="1">
    <citation type="journal article" date="2019" name="Int. J. Syst. Evol. Microbiol.">
        <title>The Global Catalogue of Microorganisms (GCM) 10K type strain sequencing project: providing services to taxonomists for standard genome sequencing and annotation.</title>
        <authorList>
            <consortium name="The Broad Institute Genomics Platform"/>
            <consortium name="The Broad Institute Genome Sequencing Center for Infectious Disease"/>
            <person name="Wu L."/>
            <person name="Ma J."/>
        </authorList>
    </citation>
    <scope>NUCLEOTIDE SEQUENCE [LARGE SCALE GENOMIC DNA]</scope>
    <source>
        <strain evidence="7 8">CGMCC 1.15824</strain>
    </source>
</reference>
<keyword evidence="8" id="KW-1185">Reference proteome</keyword>
<dbReference type="EMBL" id="JBHSJG010000038">
    <property type="protein sequence ID" value="MFC4989031.1"/>
    <property type="molecule type" value="Genomic_DNA"/>
</dbReference>
<name>A0ABD5QGU7_9EURY</name>